<dbReference type="InterPro" id="IPR053266">
    <property type="entry name" value="Zinc_finger_protein_7"/>
</dbReference>
<keyword evidence="4" id="KW-1185">Reference proteome</keyword>
<evidence type="ECO:0000313" key="3">
    <source>
        <dbReference type="EMBL" id="GJT17089.1"/>
    </source>
</evidence>
<feature type="domain" description="C2H2-type" evidence="2">
    <location>
        <begin position="40"/>
        <end position="67"/>
    </location>
</feature>
<dbReference type="SUPFAM" id="SSF57667">
    <property type="entry name" value="beta-beta-alpha zinc fingers"/>
    <property type="match status" value="1"/>
</dbReference>
<evidence type="ECO:0000313" key="4">
    <source>
        <dbReference type="Proteomes" id="UP001151760"/>
    </source>
</evidence>
<sequence length="164" mass="18565">MNIREGITQEYLNAYQKEWVNLKLGQNLVDSSPSRPMKAYTCNFCKRKFNSPQALGGHQNAHRREREAARRYLTPETTDLPYVNSMVQLSLGVQGHISAHPPSRDDETTIARFVDDSARFEASLVQPCDVEETVELVSPGSFYFEAHTPSQPSSPHMLDLNLKL</sequence>
<dbReference type="PROSITE" id="PS00028">
    <property type="entry name" value="ZINC_FINGER_C2H2_1"/>
    <property type="match status" value="1"/>
</dbReference>
<dbReference type="Gene3D" id="3.30.160.60">
    <property type="entry name" value="Classic Zinc Finger"/>
    <property type="match status" value="1"/>
</dbReference>
<dbReference type="PROSITE" id="PS50157">
    <property type="entry name" value="ZINC_FINGER_C2H2_2"/>
    <property type="match status" value="1"/>
</dbReference>
<dbReference type="EMBL" id="BQNB010013528">
    <property type="protein sequence ID" value="GJT17089.1"/>
    <property type="molecule type" value="Genomic_DNA"/>
</dbReference>
<dbReference type="InterPro" id="IPR036236">
    <property type="entry name" value="Znf_C2H2_sf"/>
</dbReference>
<dbReference type="Proteomes" id="UP001151760">
    <property type="component" value="Unassembled WGS sequence"/>
</dbReference>
<proteinExistence type="predicted"/>
<dbReference type="PANTHER" id="PTHR47593:SF8">
    <property type="entry name" value="OS12G0581900 PROTEIN"/>
    <property type="match status" value="1"/>
</dbReference>
<keyword evidence="1" id="KW-0862">Zinc</keyword>
<protein>
    <submittedName>
        <fullName evidence="3">Zinc finger, C2H2</fullName>
    </submittedName>
</protein>
<name>A0ABQ5BS64_9ASTR</name>
<evidence type="ECO:0000256" key="1">
    <source>
        <dbReference type="PROSITE-ProRule" id="PRU00042"/>
    </source>
</evidence>
<dbReference type="Pfam" id="PF13912">
    <property type="entry name" value="zf-C2H2_6"/>
    <property type="match status" value="1"/>
</dbReference>
<gene>
    <name evidence="3" type="ORF">Tco_0875795</name>
</gene>
<organism evidence="3 4">
    <name type="scientific">Tanacetum coccineum</name>
    <dbReference type="NCBI Taxonomy" id="301880"/>
    <lineage>
        <taxon>Eukaryota</taxon>
        <taxon>Viridiplantae</taxon>
        <taxon>Streptophyta</taxon>
        <taxon>Embryophyta</taxon>
        <taxon>Tracheophyta</taxon>
        <taxon>Spermatophyta</taxon>
        <taxon>Magnoliopsida</taxon>
        <taxon>eudicotyledons</taxon>
        <taxon>Gunneridae</taxon>
        <taxon>Pentapetalae</taxon>
        <taxon>asterids</taxon>
        <taxon>campanulids</taxon>
        <taxon>Asterales</taxon>
        <taxon>Asteraceae</taxon>
        <taxon>Asteroideae</taxon>
        <taxon>Anthemideae</taxon>
        <taxon>Anthemidinae</taxon>
        <taxon>Tanacetum</taxon>
    </lineage>
</organism>
<keyword evidence="1" id="KW-0863">Zinc-finger</keyword>
<accession>A0ABQ5BS64</accession>
<evidence type="ECO:0000259" key="2">
    <source>
        <dbReference type="PROSITE" id="PS50157"/>
    </source>
</evidence>
<dbReference type="InterPro" id="IPR013087">
    <property type="entry name" value="Znf_C2H2_type"/>
</dbReference>
<keyword evidence="1" id="KW-0479">Metal-binding</keyword>
<reference evidence="3" key="2">
    <citation type="submission" date="2022-01" db="EMBL/GenBank/DDBJ databases">
        <authorList>
            <person name="Yamashiro T."/>
            <person name="Shiraishi A."/>
            <person name="Satake H."/>
            <person name="Nakayama K."/>
        </authorList>
    </citation>
    <scope>NUCLEOTIDE SEQUENCE</scope>
</reference>
<reference evidence="3" key="1">
    <citation type="journal article" date="2022" name="Int. J. Mol. Sci.">
        <title>Draft Genome of Tanacetum Coccineum: Genomic Comparison of Closely Related Tanacetum-Family Plants.</title>
        <authorList>
            <person name="Yamashiro T."/>
            <person name="Shiraishi A."/>
            <person name="Nakayama K."/>
            <person name="Satake H."/>
        </authorList>
    </citation>
    <scope>NUCLEOTIDE SEQUENCE</scope>
</reference>
<dbReference type="PANTHER" id="PTHR47593">
    <property type="entry name" value="ZINC FINGER PROTEIN 4-LIKE"/>
    <property type="match status" value="1"/>
</dbReference>
<comment type="caution">
    <text evidence="3">The sequence shown here is derived from an EMBL/GenBank/DDBJ whole genome shotgun (WGS) entry which is preliminary data.</text>
</comment>